<dbReference type="Proteomes" id="UP001158576">
    <property type="component" value="Chromosome PAR"/>
</dbReference>
<gene>
    <name evidence="1" type="ORF">OKIOD_LOCUS119</name>
</gene>
<evidence type="ECO:0000313" key="1">
    <source>
        <dbReference type="EMBL" id="CAG5076834.1"/>
    </source>
</evidence>
<accession>A0ABN7RJX4</accession>
<evidence type="ECO:0000313" key="2">
    <source>
        <dbReference type="Proteomes" id="UP001158576"/>
    </source>
</evidence>
<name>A0ABN7RJX4_OIKDI</name>
<dbReference type="EMBL" id="OU015568">
    <property type="protein sequence ID" value="CAG5076834.1"/>
    <property type="molecule type" value="Genomic_DNA"/>
</dbReference>
<keyword evidence="2" id="KW-1185">Reference proteome</keyword>
<proteinExistence type="predicted"/>
<sequence length="448" mass="50535">MKLLNFFRNSALFKANLFSEKLGLEKTVKDRIEEKMWKNETEFIDHLTTNSANLKLSSLWKKFHTGYVVAKTPGSFLSDKGDCQKMDFRWLNKHVAEIAHSEVREEGVFKNSRKRNKNANRFYGRTLRDWDNEVNLLDFFYDAKGFDKINARLSEKLYGHSGMYAIAWTGTTDLAGDDNMAVIIGNHEGEFSAVIICEDPLCDFEENFDDINTDIDIDFTDVELIYPDNRATFCVHDNEDKLCDPCWKKDNCYTLIDCNEEVPVQNQNYATIPSMKNNFRLSMDIKTSDWTTSATNAAIFTVTDLPADDDIASTTNTADGSALTKDVLPIRSTGGSTITGRRYTDTSYNTVGGSLSPDTDLDYITTTIAVSRVAGFYINAIFIEADNPHSVLIDHDTSFANEIEYGEMTVRGGDSTSVNNVYDGNVKNAYVQLGSFQDILNERFVPDN</sequence>
<reference evidence="1 2" key="1">
    <citation type="submission" date="2021-04" db="EMBL/GenBank/DDBJ databases">
        <authorList>
            <person name="Bliznina A."/>
        </authorList>
    </citation>
    <scope>NUCLEOTIDE SEQUENCE [LARGE SCALE GENOMIC DNA]</scope>
</reference>
<protein>
    <submittedName>
        <fullName evidence="1">Oidioi.mRNA.OKI2018_I69.PAR.g8561.t1.cds</fullName>
    </submittedName>
</protein>
<organism evidence="1 2">
    <name type="scientific">Oikopleura dioica</name>
    <name type="common">Tunicate</name>
    <dbReference type="NCBI Taxonomy" id="34765"/>
    <lineage>
        <taxon>Eukaryota</taxon>
        <taxon>Metazoa</taxon>
        <taxon>Chordata</taxon>
        <taxon>Tunicata</taxon>
        <taxon>Appendicularia</taxon>
        <taxon>Copelata</taxon>
        <taxon>Oikopleuridae</taxon>
        <taxon>Oikopleura</taxon>
    </lineage>
</organism>